<evidence type="ECO:0000313" key="3">
    <source>
        <dbReference type="Proteomes" id="UP001368500"/>
    </source>
</evidence>
<dbReference type="EMBL" id="JBBUTF010000022">
    <property type="protein sequence ID" value="MEK8028344.1"/>
    <property type="molecule type" value="Genomic_DNA"/>
</dbReference>
<name>A0ABU9BEJ3_9BURK</name>
<accession>A0ABU9BEJ3</accession>
<gene>
    <name evidence="2" type="ORF">AACH11_20480</name>
</gene>
<proteinExistence type="predicted"/>
<dbReference type="RefSeq" id="WP_341376129.1">
    <property type="nucleotide sequence ID" value="NZ_JBBUTF010000022.1"/>
</dbReference>
<reference evidence="2 3" key="1">
    <citation type="submission" date="2024-04" db="EMBL/GenBank/DDBJ databases">
        <title>Novel species of the genus Ideonella isolated from streams.</title>
        <authorList>
            <person name="Lu H."/>
        </authorList>
    </citation>
    <scope>NUCLEOTIDE SEQUENCE [LARGE SCALE GENOMIC DNA]</scope>
    <source>
        <strain evidence="2 3">BYS139W</strain>
    </source>
</reference>
<evidence type="ECO:0000256" key="1">
    <source>
        <dbReference type="SAM" id="Phobius"/>
    </source>
</evidence>
<evidence type="ECO:0000313" key="2">
    <source>
        <dbReference type="EMBL" id="MEK8028344.1"/>
    </source>
</evidence>
<feature type="transmembrane region" description="Helical" evidence="1">
    <location>
        <begin position="34"/>
        <end position="52"/>
    </location>
</feature>
<protein>
    <submittedName>
        <fullName evidence="2">Uncharacterized protein</fullName>
    </submittedName>
</protein>
<dbReference type="Proteomes" id="UP001368500">
    <property type="component" value="Unassembled WGS sequence"/>
</dbReference>
<sequence>MQNVLNHETVSAGAALDMKGATMSRLFCTGRRRMVYWATTAVVTSLALPAIAQINPTEATELGFRFLAAIDRGDTAAAMAMMDQPHASTGRMLQMRRVRGQLGNTRLLPGNGPGTGRDATDARVLLVFESDAEHVVLFDRALRKTTRAHITVAKVQGELKVRSYAVDY</sequence>
<keyword evidence="1" id="KW-0812">Transmembrane</keyword>
<keyword evidence="1" id="KW-1133">Transmembrane helix</keyword>
<keyword evidence="3" id="KW-1185">Reference proteome</keyword>
<organism evidence="2 3">
    <name type="scientific">Pseudaquabacterium rugosum</name>
    <dbReference type="NCBI Taxonomy" id="2984194"/>
    <lineage>
        <taxon>Bacteria</taxon>
        <taxon>Pseudomonadati</taxon>
        <taxon>Pseudomonadota</taxon>
        <taxon>Betaproteobacteria</taxon>
        <taxon>Burkholderiales</taxon>
        <taxon>Sphaerotilaceae</taxon>
        <taxon>Pseudaquabacterium</taxon>
    </lineage>
</organism>
<comment type="caution">
    <text evidence="2">The sequence shown here is derived from an EMBL/GenBank/DDBJ whole genome shotgun (WGS) entry which is preliminary data.</text>
</comment>
<keyword evidence="1" id="KW-0472">Membrane</keyword>